<accession>A0A0F9L896</accession>
<reference evidence="1" key="1">
    <citation type="journal article" date="2015" name="Nature">
        <title>Complex archaea that bridge the gap between prokaryotes and eukaryotes.</title>
        <authorList>
            <person name="Spang A."/>
            <person name="Saw J.H."/>
            <person name="Jorgensen S.L."/>
            <person name="Zaremba-Niedzwiedzka K."/>
            <person name="Martijn J."/>
            <person name="Lind A.E."/>
            <person name="van Eijk R."/>
            <person name="Schleper C."/>
            <person name="Guy L."/>
            <person name="Ettema T.J."/>
        </authorList>
    </citation>
    <scope>NUCLEOTIDE SEQUENCE</scope>
</reference>
<organism evidence="1">
    <name type="scientific">marine sediment metagenome</name>
    <dbReference type="NCBI Taxonomy" id="412755"/>
    <lineage>
        <taxon>unclassified sequences</taxon>
        <taxon>metagenomes</taxon>
        <taxon>ecological metagenomes</taxon>
    </lineage>
</organism>
<protein>
    <recommendedName>
        <fullName evidence="2">Agglutinin C-terminal domain-containing protein</fullName>
    </recommendedName>
</protein>
<comment type="caution">
    <text evidence="1">The sequence shown here is derived from an EMBL/GenBank/DDBJ whole genome shotgun (WGS) entry which is preliminary data.</text>
</comment>
<dbReference type="AlphaFoldDB" id="A0A0F9L896"/>
<sequence length="148" mass="16979">MSKIKVRVNHTPSFTEYTITGSELALKYERLGVAMPFPRSDHWYYYTDDKGWAKVLSYLVFSNALYKADKFDCEDFALKAQTKCAELFGLNTLRYTYGNTPWGAHGFNSLFSAGSFILFEPNAQFQETQGAPIFNWGENDYKPTHVLL</sequence>
<evidence type="ECO:0000313" key="1">
    <source>
        <dbReference type="EMBL" id="KKM91064.1"/>
    </source>
</evidence>
<gene>
    <name evidence="1" type="ORF">LCGC14_1232270</name>
</gene>
<proteinExistence type="predicted"/>
<dbReference type="Gene3D" id="3.30.460.70">
    <property type="match status" value="1"/>
</dbReference>
<dbReference type="EMBL" id="LAZR01006587">
    <property type="protein sequence ID" value="KKM91064.1"/>
    <property type="molecule type" value="Genomic_DNA"/>
</dbReference>
<name>A0A0F9L896_9ZZZZ</name>
<evidence type="ECO:0008006" key="2">
    <source>
        <dbReference type="Google" id="ProtNLM"/>
    </source>
</evidence>